<proteinExistence type="predicted"/>
<dbReference type="Proteomes" id="UP000054018">
    <property type="component" value="Unassembled WGS sequence"/>
</dbReference>
<evidence type="ECO:0000313" key="2">
    <source>
        <dbReference type="Proteomes" id="UP000054018"/>
    </source>
</evidence>
<name>A0A0C9ZL89_9AGAM</name>
<gene>
    <name evidence="1" type="ORF">PISMIDRAFT_101035</name>
</gene>
<reference evidence="2" key="2">
    <citation type="submission" date="2015-01" db="EMBL/GenBank/DDBJ databases">
        <title>Evolutionary Origins and Diversification of the Mycorrhizal Mutualists.</title>
        <authorList>
            <consortium name="DOE Joint Genome Institute"/>
            <consortium name="Mycorrhizal Genomics Consortium"/>
            <person name="Kohler A."/>
            <person name="Kuo A."/>
            <person name="Nagy L.G."/>
            <person name="Floudas D."/>
            <person name="Copeland A."/>
            <person name="Barry K.W."/>
            <person name="Cichocki N."/>
            <person name="Veneault-Fourrey C."/>
            <person name="LaButti K."/>
            <person name="Lindquist E.A."/>
            <person name="Lipzen A."/>
            <person name="Lundell T."/>
            <person name="Morin E."/>
            <person name="Murat C."/>
            <person name="Riley R."/>
            <person name="Ohm R."/>
            <person name="Sun H."/>
            <person name="Tunlid A."/>
            <person name="Henrissat B."/>
            <person name="Grigoriev I.V."/>
            <person name="Hibbett D.S."/>
            <person name="Martin F."/>
        </authorList>
    </citation>
    <scope>NUCLEOTIDE SEQUENCE [LARGE SCALE GENOMIC DNA]</scope>
    <source>
        <strain evidence="2">441</strain>
    </source>
</reference>
<protein>
    <submittedName>
        <fullName evidence="1">Uncharacterized protein</fullName>
    </submittedName>
</protein>
<keyword evidence="2" id="KW-1185">Reference proteome</keyword>
<dbReference type="EMBL" id="KN833730">
    <property type="protein sequence ID" value="KIK23147.1"/>
    <property type="molecule type" value="Genomic_DNA"/>
</dbReference>
<accession>A0A0C9ZL89</accession>
<sequence>SKLLKSWNTYNGVRRWVNDMTKFHALLSGMLSIIHLHMYAAGHEVLIHLNNIAKQQEDMDMGLILPIWNSVYNSMLIMVNHATPYHTDITDINGWEPWLDMLITVGDYRPLDFIVPTLELHLEYNPGMVIAMSGSTLEHGVGYSDGDCACLAYYMQQNVHQLVGIPLCDVPHILDLQL</sequence>
<dbReference type="HOGENOM" id="CLU_039070_2_0_1"/>
<dbReference type="Gene3D" id="3.60.130.30">
    <property type="match status" value="1"/>
</dbReference>
<dbReference type="STRING" id="765257.A0A0C9ZL89"/>
<dbReference type="OrthoDB" id="3259298at2759"/>
<organism evidence="1 2">
    <name type="scientific">Pisolithus microcarpus 441</name>
    <dbReference type="NCBI Taxonomy" id="765257"/>
    <lineage>
        <taxon>Eukaryota</taxon>
        <taxon>Fungi</taxon>
        <taxon>Dikarya</taxon>
        <taxon>Basidiomycota</taxon>
        <taxon>Agaricomycotina</taxon>
        <taxon>Agaricomycetes</taxon>
        <taxon>Agaricomycetidae</taxon>
        <taxon>Boletales</taxon>
        <taxon>Sclerodermatineae</taxon>
        <taxon>Pisolithaceae</taxon>
        <taxon>Pisolithus</taxon>
    </lineage>
</organism>
<reference evidence="1 2" key="1">
    <citation type="submission" date="2014-04" db="EMBL/GenBank/DDBJ databases">
        <authorList>
            <consortium name="DOE Joint Genome Institute"/>
            <person name="Kuo A."/>
            <person name="Kohler A."/>
            <person name="Costa M.D."/>
            <person name="Nagy L.G."/>
            <person name="Floudas D."/>
            <person name="Copeland A."/>
            <person name="Barry K.W."/>
            <person name="Cichocki N."/>
            <person name="Veneault-Fourrey C."/>
            <person name="LaButti K."/>
            <person name="Lindquist E.A."/>
            <person name="Lipzen A."/>
            <person name="Lundell T."/>
            <person name="Morin E."/>
            <person name="Murat C."/>
            <person name="Sun H."/>
            <person name="Tunlid A."/>
            <person name="Henrissat B."/>
            <person name="Grigoriev I.V."/>
            <person name="Hibbett D.S."/>
            <person name="Martin F."/>
            <person name="Nordberg H.P."/>
            <person name="Cantor M.N."/>
            <person name="Hua S.X."/>
        </authorList>
    </citation>
    <scope>NUCLEOTIDE SEQUENCE [LARGE SCALE GENOMIC DNA]</scope>
    <source>
        <strain evidence="1 2">441</strain>
    </source>
</reference>
<evidence type="ECO:0000313" key="1">
    <source>
        <dbReference type="EMBL" id="KIK23147.1"/>
    </source>
</evidence>
<dbReference type="AlphaFoldDB" id="A0A0C9ZL89"/>
<feature type="non-terminal residue" evidence="1">
    <location>
        <position position="1"/>
    </location>
</feature>